<proteinExistence type="predicted"/>
<name>A0A0R1X057_9LACO</name>
<gene>
    <name evidence="7" type="ORF">FC91_GL001544</name>
</gene>
<dbReference type="Pfam" id="PF02588">
    <property type="entry name" value="YitT_membrane"/>
    <property type="match status" value="1"/>
</dbReference>
<evidence type="ECO:0000313" key="8">
    <source>
        <dbReference type="Proteomes" id="UP000050949"/>
    </source>
</evidence>
<feature type="transmembrane region" description="Helical" evidence="6">
    <location>
        <begin position="88"/>
        <end position="109"/>
    </location>
</feature>
<reference evidence="7 8" key="1">
    <citation type="journal article" date="2015" name="Genome Announc.">
        <title>Expanding the biotechnology potential of lactobacilli through comparative genomics of 213 strains and associated genera.</title>
        <authorList>
            <person name="Sun Z."/>
            <person name="Harris H.M."/>
            <person name="McCann A."/>
            <person name="Guo C."/>
            <person name="Argimon S."/>
            <person name="Zhang W."/>
            <person name="Yang X."/>
            <person name="Jeffery I.B."/>
            <person name="Cooney J.C."/>
            <person name="Kagawa T.F."/>
            <person name="Liu W."/>
            <person name="Song Y."/>
            <person name="Salvetti E."/>
            <person name="Wrobel A."/>
            <person name="Rasinkangas P."/>
            <person name="Parkhill J."/>
            <person name="Rea M.C."/>
            <person name="O'Sullivan O."/>
            <person name="Ritari J."/>
            <person name="Douillard F.P."/>
            <person name="Paul Ross R."/>
            <person name="Yang R."/>
            <person name="Briner A.E."/>
            <person name="Felis G.E."/>
            <person name="de Vos W.M."/>
            <person name="Barrangou R."/>
            <person name="Klaenhammer T.R."/>
            <person name="Caufield P.W."/>
            <person name="Cui Y."/>
            <person name="Zhang H."/>
            <person name="O'Toole P.W."/>
        </authorList>
    </citation>
    <scope>NUCLEOTIDE SEQUENCE [LARGE SCALE GENOMIC DNA]</scope>
    <source>
        <strain evidence="7 8">DSM 16991</strain>
    </source>
</reference>
<dbReference type="PANTHER" id="PTHR33545:SF5">
    <property type="entry name" value="UPF0750 MEMBRANE PROTEIN YITT"/>
    <property type="match status" value="1"/>
</dbReference>
<comment type="caution">
    <text evidence="7">The sequence shown here is derived from an EMBL/GenBank/DDBJ whole genome shotgun (WGS) entry which is preliminary data.</text>
</comment>
<feature type="transmembrane region" description="Helical" evidence="6">
    <location>
        <begin position="52"/>
        <end position="76"/>
    </location>
</feature>
<evidence type="ECO:0000256" key="2">
    <source>
        <dbReference type="ARBA" id="ARBA00022475"/>
    </source>
</evidence>
<dbReference type="eggNOG" id="COG1284">
    <property type="taxonomic scope" value="Bacteria"/>
</dbReference>
<dbReference type="OrthoDB" id="1655932at2"/>
<keyword evidence="5 6" id="KW-0472">Membrane</keyword>
<sequence length="207" mass="22700">MSGATIKREGAPLLLILLGNLLIAFGYAKFMVPSNIISGGVTSLSMVLARLTPLSVVTWTNMITVGCLVFALIFLGRTNFIRSIVSSFAYMGFFALWTWLPLNLAHWPWLDVLLASLFIGAGYYCCIASNASTAGLDVFALIAAHKNPQLNVTLMLRVINVVVLLGSTVVFGWAALVWGLAFTFLYSGLMGWLLRRYRPFPKVKTTK</sequence>
<protein>
    <recommendedName>
        <fullName evidence="9">Integral membrane protein</fullName>
    </recommendedName>
</protein>
<organism evidence="7 8">
    <name type="scientific">Schleiferilactobacillus harbinensis DSM 16991</name>
    <dbReference type="NCBI Taxonomy" id="1122147"/>
    <lineage>
        <taxon>Bacteria</taxon>
        <taxon>Bacillati</taxon>
        <taxon>Bacillota</taxon>
        <taxon>Bacilli</taxon>
        <taxon>Lactobacillales</taxon>
        <taxon>Lactobacillaceae</taxon>
        <taxon>Schleiferilactobacillus</taxon>
    </lineage>
</organism>
<feature type="transmembrane region" description="Helical" evidence="6">
    <location>
        <begin position="154"/>
        <end position="171"/>
    </location>
</feature>
<comment type="subcellular location">
    <subcellularLocation>
        <location evidence="1">Cell membrane</location>
        <topology evidence="1">Multi-pass membrane protein</topology>
    </subcellularLocation>
</comment>
<dbReference type="GO" id="GO:0005886">
    <property type="term" value="C:plasma membrane"/>
    <property type="evidence" value="ECO:0007669"/>
    <property type="project" value="UniProtKB-SubCell"/>
</dbReference>
<evidence type="ECO:0000256" key="4">
    <source>
        <dbReference type="ARBA" id="ARBA00022989"/>
    </source>
</evidence>
<dbReference type="AlphaFoldDB" id="A0A0R1X057"/>
<dbReference type="EMBL" id="AZFW01000150">
    <property type="protein sequence ID" value="KRM23688.1"/>
    <property type="molecule type" value="Genomic_DNA"/>
</dbReference>
<dbReference type="InterPro" id="IPR003740">
    <property type="entry name" value="YitT"/>
</dbReference>
<feature type="transmembrane region" description="Helical" evidence="6">
    <location>
        <begin position="177"/>
        <end position="194"/>
    </location>
</feature>
<feature type="transmembrane region" description="Helical" evidence="6">
    <location>
        <begin position="121"/>
        <end position="142"/>
    </location>
</feature>
<dbReference type="Proteomes" id="UP000050949">
    <property type="component" value="Unassembled WGS sequence"/>
</dbReference>
<keyword evidence="3 6" id="KW-0812">Transmembrane</keyword>
<dbReference type="InterPro" id="IPR051461">
    <property type="entry name" value="UPF0750_membrane"/>
</dbReference>
<evidence type="ECO:0000313" key="7">
    <source>
        <dbReference type="EMBL" id="KRM23688.1"/>
    </source>
</evidence>
<evidence type="ECO:0008006" key="9">
    <source>
        <dbReference type="Google" id="ProtNLM"/>
    </source>
</evidence>
<dbReference type="PATRIC" id="fig|1122147.4.peg.1604"/>
<feature type="transmembrane region" description="Helical" evidence="6">
    <location>
        <begin position="12"/>
        <end position="32"/>
    </location>
</feature>
<dbReference type="RefSeq" id="WP_051225245.1">
    <property type="nucleotide sequence ID" value="NZ_AUEH01000017.1"/>
</dbReference>
<accession>A0A0R1X057</accession>
<evidence type="ECO:0000256" key="5">
    <source>
        <dbReference type="ARBA" id="ARBA00023136"/>
    </source>
</evidence>
<dbReference type="PANTHER" id="PTHR33545">
    <property type="entry name" value="UPF0750 MEMBRANE PROTEIN YITT-RELATED"/>
    <property type="match status" value="1"/>
</dbReference>
<keyword evidence="4 6" id="KW-1133">Transmembrane helix</keyword>
<evidence type="ECO:0000256" key="6">
    <source>
        <dbReference type="SAM" id="Phobius"/>
    </source>
</evidence>
<evidence type="ECO:0000256" key="3">
    <source>
        <dbReference type="ARBA" id="ARBA00022692"/>
    </source>
</evidence>
<keyword evidence="2" id="KW-1003">Cell membrane</keyword>
<evidence type="ECO:0000256" key="1">
    <source>
        <dbReference type="ARBA" id="ARBA00004651"/>
    </source>
</evidence>